<dbReference type="InterPro" id="IPR011050">
    <property type="entry name" value="Pectin_lyase_fold/virulence"/>
</dbReference>
<keyword evidence="2" id="KW-1185">Reference proteome</keyword>
<gene>
    <name evidence="1" type="ORF">FC18_GL001332</name>
</gene>
<dbReference type="PATRIC" id="fig|1291052.5.peg.1350"/>
<reference evidence="1 2" key="1">
    <citation type="journal article" date="2015" name="Genome Announc.">
        <title>Expanding the biotechnology potential of lactobacilli through comparative genomics of 213 strains and associated genera.</title>
        <authorList>
            <person name="Sun Z."/>
            <person name="Harris H.M."/>
            <person name="McCann A."/>
            <person name="Guo C."/>
            <person name="Argimon S."/>
            <person name="Zhang W."/>
            <person name="Yang X."/>
            <person name="Jeffery I.B."/>
            <person name="Cooney J.C."/>
            <person name="Kagawa T.F."/>
            <person name="Liu W."/>
            <person name="Song Y."/>
            <person name="Salvetti E."/>
            <person name="Wrobel A."/>
            <person name="Rasinkangas P."/>
            <person name="Parkhill J."/>
            <person name="Rea M.C."/>
            <person name="O'Sullivan O."/>
            <person name="Ritari J."/>
            <person name="Douillard F.P."/>
            <person name="Paul Ross R."/>
            <person name="Yang R."/>
            <person name="Briner A.E."/>
            <person name="Felis G.E."/>
            <person name="de Vos W.M."/>
            <person name="Barrangou R."/>
            <person name="Klaenhammer T.R."/>
            <person name="Caufield P.W."/>
            <person name="Cui Y."/>
            <person name="Zhang H."/>
            <person name="O'Toole P.W."/>
        </authorList>
    </citation>
    <scope>NUCLEOTIDE SEQUENCE [LARGE SCALE GENOMIC DNA]</scope>
    <source>
        <strain evidence="1 2">DSM 20505</strain>
    </source>
</reference>
<accession>A0A0R1ZKG5</accession>
<dbReference type="AlphaFoldDB" id="A0A0R1ZKG5"/>
<comment type="caution">
    <text evidence="1">The sequence shown here is derived from an EMBL/GenBank/DDBJ whole genome shotgun (WGS) entry which is preliminary data.</text>
</comment>
<dbReference type="EMBL" id="AYYO01000022">
    <property type="protein sequence ID" value="KRM55437.1"/>
    <property type="molecule type" value="Genomic_DNA"/>
</dbReference>
<name>A0A0R1ZKG5_9LACO</name>
<organism evidence="1 2">
    <name type="scientific">Lacticaseibacillus sharpeae JCM 1186 = DSM 20505</name>
    <dbReference type="NCBI Taxonomy" id="1291052"/>
    <lineage>
        <taxon>Bacteria</taxon>
        <taxon>Bacillati</taxon>
        <taxon>Bacillota</taxon>
        <taxon>Bacilli</taxon>
        <taxon>Lactobacillales</taxon>
        <taxon>Lactobacillaceae</taxon>
        <taxon>Lacticaseibacillus</taxon>
    </lineage>
</organism>
<evidence type="ECO:0008006" key="3">
    <source>
        <dbReference type="Google" id="ProtNLM"/>
    </source>
</evidence>
<dbReference type="InterPro" id="IPR022208">
    <property type="entry name" value="DUF3737"/>
</dbReference>
<proteinExistence type="predicted"/>
<protein>
    <recommendedName>
        <fullName evidence="3">Hydrogenase-4 component C</fullName>
    </recommendedName>
</protein>
<evidence type="ECO:0000313" key="2">
    <source>
        <dbReference type="Proteomes" id="UP000051679"/>
    </source>
</evidence>
<dbReference type="SUPFAM" id="SSF51126">
    <property type="entry name" value="Pectin lyase-like"/>
    <property type="match status" value="1"/>
</dbReference>
<dbReference type="Proteomes" id="UP000051679">
    <property type="component" value="Unassembled WGS sequence"/>
</dbReference>
<dbReference type="OrthoDB" id="9803285at2"/>
<sequence>MTNYNEQLFTGERALFMEHDAHITNSTFDAGESPLKESQNIELDRSIFKWKYPLWYSNHVQVKNSIFETMSRSGIWYTSDITIKDSTIQAPKQFRRSNHIVLTNVHFADAEETLWNCGDITLDHVQATGDYFGMNSHDIKIDHLDLVGNYAFDGGRNIEVHNSRIVTKDAFWNCENVTIYDSTISGEYLAWNTKNLRLVNCTIESDQGLCYIDGLTMENCQLLNTDLAFEYCQNINATISTHIDSVKNPISGTITAPSIGQVIQDDPAIDTSAVTINTTDYAQAG</sequence>
<dbReference type="Pfam" id="PF12541">
    <property type="entry name" value="DUF3737"/>
    <property type="match status" value="1"/>
</dbReference>
<dbReference type="RefSeq" id="WP_082620473.1">
    <property type="nucleotide sequence ID" value="NZ_AYYO01000022.1"/>
</dbReference>
<evidence type="ECO:0000313" key="1">
    <source>
        <dbReference type="EMBL" id="KRM55437.1"/>
    </source>
</evidence>
<dbReference type="STRING" id="1291052.FC18_GL001332"/>